<dbReference type="InterPro" id="IPR002716">
    <property type="entry name" value="PIN_dom"/>
</dbReference>
<dbReference type="GO" id="GO:0016787">
    <property type="term" value="F:hydrolase activity"/>
    <property type="evidence" value="ECO:0007669"/>
    <property type="project" value="UniProtKB-KW"/>
</dbReference>
<keyword evidence="9" id="KW-0255">Endonuclease</keyword>
<name>A0A239LAX4_9BACT</name>
<dbReference type="Pfam" id="PF01850">
    <property type="entry name" value="PIN"/>
    <property type="match status" value="1"/>
</dbReference>
<evidence type="ECO:0000313" key="9">
    <source>
        <dbReference type="EMBL" id="SNT26704.1"/>
    </source>
</evidence>
<keyword evidence="6" id="KW-0460">Magnesium</keyword>
<dbReference type="Proteomes" id="UP000198356">
    <property type="component" value="Unassembled WGS sequence"/>
</dbReference>
<dbReference type="OrthoDB" id="9796690at2"/>
<evidence type="ECO:0000259" key="8">
    <source>
        <dbReference type="Pfam" id="PF01850"/>
    </source>
</evidence>
<evidence type="ECO:0000256" key="4">
    <source>
        <dbReference type="ARBA" id="ARBA00022723"/>
    </source>
</evidence>
<dbReference type="InterPro" id="IPR029060">
    <property type="entry name" value="PIN-like_dom_sf"/>
</dbReference>
<dbReference type="GO" id="GO:0004519">
    <property type="term" value="F:endonuclease activity"/>
    <property type="evidence" value="ECO:0007669"/>
    <property type="project" value="UniProtKB-KW"/>
</dbReference>
<dbReference type="CDD" id="cd09881">
    <property type="entry name" value="PIN_VapC4-5_FitB-like"/>
    <property type="match status" value="1"/>
</dbReference>
<evidence type="ECO:0000256" key="6">
    <source>
        <dbReference type="ARBA" id="ARBA00022842"/>
    </source>
</evidence>
<dbReference type="Gene3D" id="3.40.50.1010">
    <property type="entry name" value="5'-nuclease"/>
    <property type="match status" value="1"/>
</dbReference>
<dbReference type="PANTHER" id="PTHR33653:SF1">
    <property type="entry name" value="RIBONUCLEASE VAPC2"/>
    <property type="match status" value="1"/>
</dbReference>
<dbReference type="GO" id="GO:0046872">
    <property type="term" value="F:metal ion binding"/>
    <property type="evidence" value="ECO:0007669"/>
    <property type="project" value="UniProtKB-KW"/>
</dbReference>
<keyword evidence="10" id="KW-1185">Reference proteome</keyword>
<keyword evidence="2" id="KW-1277">Toxin-antitoxin system</keyword>
<evidence type="ECO:0000256" key="1">
    <source>
        <dbReference type="ARBA" id="ARBA00001946"/>
    </source>
</evidence>
<dbReference type="AlphaFoldDB" id="A0A239LAX4"/>
<dbReference type="EMBL" id="FZOU01000006">
    <property type="protein sequence ID" value="SNT26704.1"/>
    <property type="molecule type" value="Genomic_DNA"/>
</dbReference>
<evidence type="ECO:0000256" key="2">
    <source>
        <dbReference type="ARBA" id="ARBA00022649"/>
    </source>
</evidence>
<sequence>MLYMLDTDTSSYIIKGGYGPVERRLLSVAPSHLCISAMTRAELIYGLKALPPRHRLHEAVSRFLQVVTLLTWDAQAADFHAEIKYQLKTAGTPIGDMDMMIAAHALSAHAVLVTNNIRHFKKIKLPLMLENWMA</sequence>
<dbReference type="PANTHER" id="PTHR33653">
    <property type="entry name" value="RIBONUCLEASE VAPC2"/>
    <property type="match status" value="1"/>
</dbReference>
<organism evidence="9 10">
    <name type="scientific">Granulicella rosea</name>
    <dbReference type="NCBI Taxonomy" id="474952"/>
    <lineage>
        <taxon>Bacteria</taxon>
        <taxon>Pseudomonadati</taxon>
        <taxon>Acidobacteriota</taxon>
        <taxon>Terriglobia</taxon>
        <taxon>Terriglobales</taxon>
        <taxon>Acidobacteriaceae</taxon>
        <taxon>Granulicella</taxon>
    </lineage>
</organism>
<evidence type="ECO:0000256" key="5">
    <source>
        <dbReference type="ARBA" id="ARBA00022801"/>
    </source>
</evidence>
<dbReference type="SUPFAM" id="SSF88723">
    <property type="entry name" value="PIN domain-like"/>
    <property type="match status" value="1"/>
</dbReference>
<keyword evidence="3" id="KW-0540">Nuclease</keyword>
<keyword evidence="4" id="KW-0479">Metal-binding</keyword>
<gene>
    <name evidence="9" type="ORF">SAMN05421770_106184</name>
</gene>
<keyword evidence="5" id="KW-0378">Hydrolase</keyword>
<feature type="domain" description="PIN" evidence="8">
    <location>
        <begin position="3"/>
        <end position="123"/>
    </location>
</feature>
<reference evidence="9 10" key="1">
    <citation type="submission" date="2017-06" db="EMBL/GenBank/DDBJ databases">
        <authorList>
            <person name="Kim H.J."/>
            <person name="Triplett B.A."/>
        </authorList>
    </citation>
    <scope>NUCLEOTIDE SEQUENCE [LARGE SCALE GENOMIC DNA]</scope>
    <source>
        <strain evidence="9 10">DSM 18704</strain>
    </source>
</reference>
<protein>
    <submittedName>
        <fullName evidence="9">tRNA(fMet)-specific endonuclease VapC</fullName>
    </submittedName>
</protein>
<comment type="cofactor">
    <cofactor evidence="1">
        <name>Mg(2+)</name>
        <dbReference type="ChEBI" id="CHEBI:18420"/>
    </cofactor>
</comment>
<proteinExistence type="inferred from homology"/>
<accession>A0A239LAX4</accession>
<evidence type="ECO:0000256" key="7">
    <source>
        <dbReference type="ARBA" id="ARBA00038093"/>
    </source>
</evidence>
<comment type="similarity">
    <text evidence="7">Belongs to the PINc/VapC protein family.</text>
</comment>
<dbReference type="InterPro" id="IPR050556">
    <property type="entry name" value="Type_II_TA_system_RNase"/>
</dbReference>
<evidence type="ECO:0000256" key="3">
    <source>
        <dbReference type="ARBA" id="ARBA00022722"/>
    </source>
</evidence>
<evidence type="ECO:0000313" key="10">
    <source>
        <dbReference type="Proteomes" id="UP000198356"/>
    </source>
</evidence>